<dbReference type="Gene3D" id="3.40.1550.10">
    <property type="entry name" value="CheC-like"/>
    <property type="match status" value="1"/>
</dbReference>
<keyword evidence="6" id="KW-0145">Chemotaxis</keyword>
<sequence>MTKRSKIIAENDLADVRPYDLTSPEHRIGAVLATIDNVCKQFETLAKQAFQHILRCPVEFTYQQQHTETLQDHLKAMGEQSLYREFTVSPHHFNGVLVIEKELQFLLVDLFFGGKGIVKARTTISDTEWRMMARFFGQMLDQYAIAWQSVSPWQCQLQPKENLDLENTRQDSQLHQICRFTMNVCGHQGWIDISLPLNGLDFLRHRHATDDDAATAPELQHIVNATLKKAPIRLLSTLCERQLSLGDIMALKVGDVIPVELPGEVVVRAGRTPLFTAKVAEQNATLVLQVQNVIEQ</sequence>
<dbReference type="PANTHER" id="PTHR30034:SF6">
    <property type="entry name" value="YOP PROTEINS TRANSLOCATION PROTEIN Q"/>
    <property type="match status" value="1"/>
</dbReference>
<dbReference type="Pfam" id="PF01052">
    <property type="entry name" value="FliMN_C"/>
    <property type="match status" value="1"/>
</dbReference>
<dbReference type="GO" id="GO:0071978">
    <property type="term" value="P:bacterial-type flagellum-dependent swarming motility"/>
    <property type="evidence" value="ECO:0007669"/>
    <property type="project" value="TreeGrafter"/>
</dbReference>
<evidence type="ECO:0000313" key="13">
    <source>
        <dbReference type="Proteomes" id="UP000254512"/>
    </source>
</evidence>
<dbReference type="Pfam" id="PF02154">
    <property type="entry name" value="FliM"/>
    <property type="match status" value="1"/>
</dbReference>
<evidence type="ECO:0000313" key="12">
    <source>
        <dbReference type="EMBL" id="STO55825.1"/>
    </source>
</evidence>
<dbReference type="InterPro" id="IPR001543">
    <property type="entry name" value="FliN-like_C"/>
</dbReference>
<evidence type="ECO:0000256" key="5">
    <source>
        <dbReference type="ARBA" id="ARBA00022475"/>
    </source>
</evidence>
<dbReference type="GO" id="GO:0003774">
    <property type="term" value="F:cytoskeletal motor activity"/>
    <property type="evidence" value="ECO:0007669"/>
    <property type="project" value="InterPro"/>
</dbReference>
<feature type="domain" description="Flagellar motor switch protein FliN-like C-terminal" evidence="11">
    <location>
        <begin position="227"/>
        <end position="294"/>
    </location>
</feature>
<dbReference type="GO" id="GO:0005886">
    <property type="term" value="C:plasma membrane"/>
    <property type="evidence" value="ECO:0007669"/>
    <property type="project" value="UniProtKB-SubCell"/>
</dbReference>
<dbReference type="PANTHER" id="PTHR30034">
    <property type="entry name" value="FLAGELLAR MOTOR SWITCH PROTEIN FLIM"/>
    <property type="match status" value="1"/>
</dbReference>
<protein>
    <recommendedName>
        <fullName evidence="4">Flagellar motor switch protein FliM</fullName>
    </recommendedName>
</protein>
<evidence type="ECO:0000256" key="6">
    <source>
        <dbReference type="ARBA" id="ARBA00022500"/>
    </source>
</evidence>
<organism evidence="12 13">
    <name type="scientific">Grimontia hollisae</name>
    <name type="common">Vibrio hollisae</name>
    <dbReference type="NCBI Taxonomy" id="673"/>
    <lineage>
        <taxon>Bacteria</taxon>
        <taxon>Pseudomonadati</taxon>
        <taxon>Pseudomonadota</taxon>
        <taxon>Gammaproteobacteria</taxon>
        <taxon>Vibrionales</taxon>
        <taxon>Vibrionaceae</taxon>
        <taxon>Grimontia</taxon>
    </lineage>
</organism>
<keyword evidence="5" id="KW-1003">Cell membrane</keyword>
<dbReference type="InterPro" id="IPR036429">
    <property type="entry name" value="SpoA-like_sf"/>
</dbReference>
<evidence type="ECO:0000256" key="4">
    <source>
        <dbReference type="ARBA" id="ARBA00021898"/>
    </source>
</evidence>
<evidence type="ECO:0000256" key="2">
    <source>
        <dbReference type="ARBA" id="ARBA00004202"/>
    </source>
</evidence>
<keyword evidence="12" id="KW-0966">Cell projection</keyword>
<dbReference type="CDD" id="cd17908">
    <property type="entry name" value="FliM"/>
    <property type="match status" value="1"/>
</dbReference>
<keyword evidence="7" id="KW-0283">Flagellar rotation</keyword>
<dbReference type="GeneID" id="58896051"/>
<evidence type="ECO:0000256" key="7">
    <source>
        <dbReference type="ARBA" id="ARBA00022779"/>
    </source>
</evidence>
<comment type="subcellular location">
    <subcellularLocation>
        <location evidence="1">Bacterial flagellum basal body</location>
    </subcellularLocation>
    <subcellularLocation>
        <location evidence="2">Cell membrane</location>
        <topology evidence="2">Peripheral membrane protein</topology>
    </subcellularLocation>
</comment>
<keyword evidence="8" id="KW-0472">Membrane</keyword>
<accession>A0A377HJA8</accession>
<dbReference type="InterPro" id="IPR028976">
    <property type="entry name" value="CheC-like_sf"/>
</dbReference>
<evidence type="ECO:0000256" key="3">
    <source>
        <dbReference type="ARBA" id="ARBA00011049"/>
    </source>
</evidence>
<evidence type="ECO:0000256" key="1">
    <source>
        <dbReference type="ARBA" id="ARBA00004117"/>
    </source>
</evidence>
<evidence type="ECO:0000256" key="9">
    <source>
        <dbReference type="ARBA" id="ARBA00023143"/>
    </source>
</evidence>
<evidence type="ECO:0000256" key="8">
    <source>
        <dbReference type="ARBA" id="ARBA00023136"/>
    </source>
</evidence>
<dbReference type="AlphaFoldDB" id="A0A377HJA8"/>
<name>A0A377HJA8_GRIHO</name>
<comment type="similarity">
    <text evidence="3">Belongs to the FliM family.</text>
</comment>
<dbReference type="STRING" id="673.AL542_08975"/>
<dbReference type="GO" id="GO:0050918">
    <property type="term" value="P:positive chemotaxis"/>
    <property type="evidence" value="ECO:0007669"/>
    <property type="project" value="TreeGrafter"/>
</dbReference>
<keyword evidence="12" id="KW-0282">Flagellum</keyword>
<proteinExistence type="inferred from homology"/>
<keyword evidence="12" id="KW-0969">Cilium</keyword>
<dbReference type="Proteomes" id="UP000254512">
    <property type="component" value="Unassembled WGS sequence"/>
</dbReference>
<dbReference type="KEGG" id="gho:AL542_08975"/>
<dbReference type="InterPro" id="IPR001689">
    <property type="entry name" value="Flag_FliM"/>
</dbReference>
<dbReference type="RefSeq" id="WP_005501599.1">
    <property type="nucleotide sequence ID" value="NZ_CABMOB010000001.1"/>
</dbReference>
<dbReference type="EMBL" id="UGHD01000002">
    <property type="protein sequence ID" value="STO55825.1"/>
    <property type="molecule type" value="Genomic_DNA"/>
</dbReference>
<dbReference type="SUPFAM" id="SSF101801">
    <property type="entry name" value="Surface presentation of antigens (SPOA)"/>
    <property type="match status" value="1"/>
</dbReference>
<comment type="function">
    <text evidence="10">FliM is one of three proteins (FliG, FliN, FliM) that forms the rotor-mounted switch complex (C ring), located at the base of the basal body. This complex interacts with the CheY and CheZ chemotaxis proteins, in addition to contacting components of the motor that determine the direction of flagellar rotation.</text>
</comment>
<dbReference type="GO" id="GO:0009425">
    <property type="term" value="C:bacterial-type flagellum basal body"/>
    <property type="evidence" value="ECO:0007669"/>
    <property type="project" value="UniProtKB-SubCell"/>
</dbReference>
<gene>
    <name evidence="12" type="primary">fliM_1</name>
    <name evidence="12" type="ORF">NCTC11645_00127</name>
</gene>
<keyword evidence="9" id="KW-0975">Bacterial flagellum</keyword>
<evidence type="ECO:0000256" key="10">
    <source>
        <dbReference type="ARBA" id="ARBA00025044"/>
    </source>
</evidence>
<evidence type="ECO:0000259" key="11">
    <source>
        <dbReference type="Pfam" id="PF01052"/>
    </source>
</evidence>
<reference evidence="12 13" key="1">
    <citation type="submission" date="2018-06" db="EMBL/GenBank/DDBJ databases">
        <authorList>
            <consortium name="Pathogen Informatics"/>
            <person name="Doyle S."/>
        </authorList>
    </citation>
    <scope>NUCLEOTIDE SEQUENCE [LARGE SCALE GENOMIC DNA]</scope>
    <source>
        <strain evidence="12 13">NCTC11645</strain>
    </source>
</reference>